<name>A0AAD3CIH5_9STRA</name>
<protein>
    <recommendedName>
        <fullName evidence="4">MORN repeat protein</fullName>
    </recommendedName>
</protein>
<keyword evidence="1" id="KW-0677">Repeat</keyword>
<dbReference type="AlphaFoldDB" id="A0AAD3CIH5"/>
<proteinExistence type="predicted"/>
<evidence type="ECO:0000313" key="3">
    <source>
        <dbReference type="Proteomes" id="UP001054902"/>
    </source>
</evidence>
<dbReference type="SMART" id="SM00698">
    <property type="entry name" value="MORN"/>
    <property type="match status" value="12"/>
</dbReference>
<dbReference type="EMBL" id="BLLK01000022">
    <property type="protein sequence ID" value="GFH46258.1"/>
    <property type="molecule type" value="Genomic_DNA"/>
</dbReference>
<accession>A0AAD3CIH5</accession>
<reference evidence="2 3" key="1">
    <citation type="journal article" date="2021" name="Sci. Rep.">
        <title>The genome of the diatom Chaetoceros tenuissimus carries an ancient integrated fragment of an extant virus.</title>
        <authorList>
            <person name="Hongo Y."/>
            <person name="Kimura K."/>
            <person name="Takaki Y."/>
            <person name="Yoshida Y."/>
            <person name="Baba S."/>
            <person name="Kobayashi G."/>
            <person name="Nagasaki K."/>
            <person name="Hano T."/>
            <person name="Tomaru Y."/>
        </authorList>
    </citation>
    <scope>NUCLEOTIDE SEQUENCE [LARGE SCALE GENOMIC DNA]</scope>
    <source>
        <strain evidence="2 3">NIES-3715</strain>
    </source>
</reference>
<sequence length="477" mass="54744">MPPLITETSNNSRDSSPSSSKVIYKIIYSPEQDVTYEGDVLLQKDSYVKHGRGILHNHTNGSTIQGYFQNDRIVGYALETLYDNSGRQILSQYEGSFHSSETYTRHGKGKYSWSTGDVYSGTFHMGEISGEGTFTWINGDRFEGSFKKGKMHGQGQKYFYNGDYLQGNFKKNKAHGWAKRLYKDMDSFEGMYYKGEREGYGSYHWSCGDVYVGAWLQGDIVGRGVKALLPLSKSRSSSFNSLLAIENGDDEELNQDDTSLPDVYYGDWDMDLVQDFGIKYYACGDIYAGDFLNNLKHGYGKYTWKNGDVFTGSFVNGSCNGVGMKIFSNGDVYDGNWYEDKASGYGIKYFRNGDVYSGYYLHDEKDGYGLYKWDNGDQYEGYYKDGEQSGFGEQRWRINDCIYRGKWSHNKKNGVGFLKVNINDRDLVFFELWLNGKRLHRIPTQLQWNTNVPTFLQMKNKSQCLEELLKNHWISQI</sequence>
<comment type="caution">
    <text evidence="2">The sequence shown here is derived from an EMBL/GenBank/DDBJ whole genome shotgun (WGS) entry which is preliminary data.</text>
</comment>
<gene>
    <name evidence="2" type="ORF">CTEN210_02732</name>
</gene>
<dbReference type="PANTHER" id="PTHR23084:SF263">
    <property type="entry name" value="MORN REPEAT-CONTAINING PROTEIN 1"/>
    <property type="match status" value="1"/>
</dbReference>
<dbReference type="InterPro" id="IPR003409">
    <property type="entry name" value="MORN"/>
</dbReference>
<dbReference type="Proteomes" id="UP001054902">
    <property type="component" value="Unassembled WGS sequence"/>
</dbReference>
<dbReference type="PANTHER" id="PTHR23084">
    <property type="entry name" value="PHOSPHATIDYLINOSITOL-4-PHOSPHATE 5-KINASE RELATED"/>
    <property type="match status" value="1"/>
</dbReference>
<keyword evidence="3" id="KW-1185">Reference proteome</keyword>
<dbReference type="Pfam" id="PF02493">
    <property type="entry name" value="MORN"/>
    <property type="match status" value="10"/>
</dbReference>
<dbReference type="SUPFAM" id="SSF82185">
    <property type="entry name" value="Histone H3 K4-specific methyltransferase SET7/9 N-terminal domain"/>
    <property type="match status" value="3"/>
</dbReference>
<evidence type="ECO:0000313" key="2">
    <source>
        <dbReference type="EMBL" id="GFH46258.1"/>
    </source>
</evidence>
<dbReference type="Gene3D" id="2.20.110.10">
    <property type="entry name" value="Histone H3 K4-specific methyltransferase SET7/9 N-terminal domain"/>
    <property type="match status" value="4"/>
</dbReference>
<evidence type="ECO:0008006" key="4">
    <source>
        <dbReference type="Google" id="ProtNLM"/>
    </source>
</evidence>
<organism evidence="2 3">
    <name type="scientific">Chaetoceros tenuissimus</name>
    <dbReference type="NCBI Taxonomy" id="426638"/>
    <lineage>
        <taxon>Eukaryota</taxon>
        <taxon>Sar</taxon>
        <taxon>Stramenopiles</taxon>
        <taxon>Ochrophyta</taxon>
        <taxon>Bacillariophyta</taxon>
        <taxon>Coscinodiscophyceae</taxon>
        <taxon>Chaetocerotophycidae</taxon>
        <taxon>Chaetocerotales</taxon>
        <taxon>Chaetocerotaceae</taxon>
        <taxon>Chaetoceros</taxon>
    </lineage>
</organism>
<evidence type="ECO:0000256" key="1">
    <source>
        <dbReference type="ARBA" id="ARBA00022737"/>
    </source>
</evidence>